<proteinExistence type="predicted"/>
<feature type="domain" description="Phosphatidylinositol-specific phospholipase C X" evidence="6">
    <location>
        <begin position="55"/>
        <end position="191"/>
    </location>
</feature>
<reference evidence="8" key="1">
    <citation type="submission" date="2016-10" db="EMBL/GenBank/DDBJ databases">
        <authorList>
            <person name="Varghese N."/>
            <person name="Submissions S."/>
        </authorList>
    </citation>
    <scope>NUCLEOTIDE SEQUENCE [LARGE SCALE GENOMIC DNA]</scope>
    <source>
        <strain evidence="8">CGMCC 4.6825</strain>
    </source>
</reference>
<dbReference type="EMBL" id="FOGO01000003">
    <property type="protein sequence ID" value="SER68155.1"/>
    <property type="molecule type" value="Genomic_DNA"/>
</dbReference>
<dbReference type="AlphaFoldDB" id="A0A1H9R6J4"/>
<dbReference type="RefSeq" id="WP_074999585.1">
    <property type="nucleotide sequence ID" value="NZ_FOGO01000003.1"/>
</dbReference>
<gene>
    <name evidence="7" type="ORF">SAMN05421870_103336</name>
</gene>
<dbReference type="PANTHER" id="PTHR13593:SF113">
    <property type="entry name" value="SI:DKEY-266F7.9"/>
    <property type="match status" value="1"/>
</dbReference>
<dbReference type="SUPFAM" id="SSF51695">
    <property type="entry name" value="PLC-like phosphodiesterases"/>
    <property type="match status" value="1"/>
</dbReference>
<keyword evidence="8" id="KW-1185">Reference proteome</keyword>
<dbReference type="Proteomes" id="UP000182841">
    <property type="component" value="Unassembled WGS sequence"/>
</dbReference>
<protein>
    <recommendedName>
        <fullName evidence="3">1-phosphatidylinositol phosphodiesterase</fullName>
        <ecNumber evidence="2">4.6.1.13</ecNumber>
    </recommendedName>
    <alternativeName>
        <fullName evidence="4">Phosphatidylinositol diacylglycerol-lyase</fullName>
    </alternativeName>
    <alternativeName>
        <fullName evidence="5">Phosphatidylinositol-specific phospholipase C</fullName>
    </alternativeName>
</protein>
<dbReference type="GO" id="GO:0004436">
    <property type="term" value="F:phosphatidylinositol diacylglycerol-lyase activity"/>
    <property type="evidence" value="ECO:0007669"/>
    <property type="project" value="UniProtKB-EC"/>
</dbReference>
<dbReference type="PROSITE" id="PS50007">
    <property type="entry name" value="PIPLC_X_DOMAIN"/>
    <property type="match status" value="1"/>
</dbReference>
<comment type="catalytic activity">
    <reaction evidence="1">
        <text>a 1,2-diacyl-sn-glycero-3-phospho-(1D-myo-inositol) = 1D-myo-inositol 1,2-cyclic phosphate + a 1,2-diacyl-sn-glycerol</text>
        <dbReference type="Rhea" id="RHEA:17093"/>
        <dbReference type="ChEBI" id="CHEBI:17815"/>
        <dbReference type="ChEBI" id="CHEBI:57880"/>
        <dbReference type="ChEBI" id="CHEBI:58484"/>
        <dbReference type="EC" id="4.6.1.13"/>
    </reaction>
</comment>
<dbReference type="InterPro" id="IPR000909">
    <property type="entry name" value="PLipase_C_PInositol-sp_X_dom"/>
</dbReference>
<dbReference type="Gene3D" id="3.20.20.190">
    <property type="entry name" value="Phosphatidylinositol (PI) phosphodiesterase"/>
    <property type="match status" value="1"/>
</dbReference>
<sequence>MDRRGFLRSAAVLPAAGVLASGAGGVAVAQSGARARSRRRPAPQDWMAPLPAATPLRSLTIPGSHDSGARHGGAWVECQDTPIGEQLDAGVRFLDVRCRAVDGVFAIHHGAFYQHLMFGDVLIACRDFLAEHPGETVLMRVKQEYSSVDDAEFRRIFDVYLDEKGWRSLLRLDSTPPTLGEARGKVVVLADNGGLPGVRWADPELFDVQDDYQAEPFAKWDRITEQFRQAADEPGPWYVNFTSTAAGLPPAWNADRLNPQVRKFLDGSGMAGRTGLGIIPMDFPQSEPGLLDAVLAHNPTS</sequence>
<evidence type="ECO:0000313" key="8">
    <source>
        <dbReference type="Proteomes" id="UP000182841"/>
    </source>
</evidence>
<evidence type="ECO:0000256" key="3">
    <source>
        <dbReference type="ARBA" id="ARBA00019758"/>
    </source>
</evidence>
<accession>A0A1H9R6J4</accession>
<evidence type="ECO:0000256" key="4">
    <source>
        <dbReference type="ARBA" id="ARBA00030474"/>
    </source>
</evidence>
<dbReference type="EC" id="4.6.1.13" evidence="2"/>
<name>A0A1H9R6J4_9ACTN</name>
<evidence type="ECO:0000256" key="1">
    <source>
        <dbReference type="ARBA" id="ARBA00001316"/>
    </source>
</evidence>
<evidence type="ECO:0000256" key="2">
    <source>
        <dbReference type="ARBA" id="ARBA00012581"/>
    </source>
</evidence>
<evidence type="ECO:0000313" key="7">
    <source>
        <dbReference type="EMBL" id="SER68155.1"/>
    </source>
</evidence>
<dbReference type="GO" id="GO:0006629">
    <property type="term" value="P:lipid metabolic process"/>
    <property type="evidence" value="ECO:0007669"/>
    <property type="project" value="InterPro"/>
</dbReference>
<dbReference type="PANTHER" id="PTHR13593">
    <property type="match status" value="1"/>
</dbReference>
<dbReference type="InterPro" id="IPR051057">
    <property type="entry name" value="PI-PLC_domain"/>
</dbReference>
<dbReference type="PROSITE" id="PS51318">
    <property type="entry name" value="TAT"/>
    <property type="match status" value="1"/>
</dbReference>
<dbReference type="OrthoDB" id="7191982at2"/>
<dbReference type="Pfam" id="PF00388">
    <property type="entry name" value="PI-PLC-X"/>
    <property type="match status" value="1"/>
</dbReference>
<evidence type="ECO:0000256" key="5">
    <source>
        <dbReference type="ARBA" id="ARBA00030782"/>
    </source>
</evidence>
<dbReference type="SMART" id="SM00148">
    <property type="entry name" value="PLCXc"/>
    <property type="match status" value="1"/>
</dbReference>
<dbReference type="GO" id="GO:0008081">
    <property type="term" value="F:phosphoric diester hydrolase activity"/>
    <property type="evidence" value="ECO:0007669"/>
    <property type="project" value="InterPro"/>
</dbReference>
<dbReference type="CDD" id="cd08586">
    <property type="entry name" value="PI-PLCc_BcPLC_like"/>
    <property type="match status" value="1"/>
</dbReference>
<organism evidence="7 8">
    <name type="scientific">Streptomyces qinglanensis</name>
    <dbReference type="NCBI Taxonomy" id="943816"/>
    <lineage>
        <taxon>Bacteria</taxon>
        <taxon>Bacillati</taxon>
        <taxon>Actinomycetota</taxon>
        <taxon>Actinomycetes</taxon>
        <taxon>Kitasatosporales</taxon>
        <taxon>Streptomycetaceae</taxon>
        <taxon>Streptomyces</taxon>
    </lineage>
</organism>
<dbReference type="InterPro" id="IPR017946">
    <property type="entry name" value="PLC-like_Pdiesterase_TIM-brl"/>
</dbReference>
<dbReference type="InterPro" id="IPR006311">
    <property type="entry name" value="TAT_signal"/>
</dbReference>
<evidence type="ECO:0000259" key="6">
    <source>
        <dbReference type="SMART" id="SM00148"/>
    </source>
</evidence>